<comment type="caution">
    <text evidence="5">The sequence shown here is derived from an EMBL/GenBank/DDBJ whole genome shotgun (WGS) entry which is preliminary data.</text>
</comment>
<keyword evidence="3 4" id="KW-0012">Acyltransferase</keyword>
<evidence type="ECO:0000313" key="5">
    <source>
        <dbReference type="EMBL" id="CAK8684373.1"/>
    </source>
</evidence>
<dbReference type="SUPFAM" id="SSF54001">
    <property type="entry name" value="Cysteine proteinases"/>
    <property type="match status" value="1"/>
</dbReference>
<protein>
    <recommendedName>
        <fullName evidence="2">arylamine N-acetyltransferase</fullName>
        <ecNumber evidence="2">2.3.1.5</ecNumber>
    </recommendedName>
</protein>
<evidence type="ECO:0000256" key="2">
    <source>
        <dbReference type="ARBA" id="ARBA00012701"/>
    </source>
</evidence>
<keyword evidence="6" id="KW-1185">Reference proteome</keyword>
<evidence type="ECO:0000256" key="3">
    <source>
        <dbReference type="ARBA" id="ARBA00023315"/>
    </source>
</evidence>
<dbReference type="Pfam" id="PF00797">
    <property type="entry name" value="Acetyltransf_2"/>
    <property type="match status" value="1"/>
</dbReference>
<sequence>MDMQKYLQRINYDGPIDNQAATLDTLCACHYSHVPFENLDLFGGPRRSMNPAKIYQKIVEENRGGICCELNILFAWLLKEIGFQVELVENQIFLQKTKTFDRKLEHSTLLVTCNYGEKFFVNLSGFYYNFPLAVVDMKEQVRKSGALRLKKQDNGVYLLEKKQKQCFSFTGKEITKLHTEDDWQLIQKIDTTPRQAFEFQAIFHDIVTQRNCFTNRNTVCTAESETGVTILWGMTVYRKEYVDHCTEKVVSVVTANDQEELKMLLKKVFKLVIDYDIEPWSFDFTKEHLEELR</sequence>
<accession>A0ABP0FYJ0</accession>
<proteinExistence type="inferred from homology"/>
<dbReference type="EMBL" id="CAWYQH010000097">
    <property type="protein sequence ID" value="CAK8684373.1"/>
    <property type="molecule type" value="Genomic_DNA"/>
</dbReference>
<dbReference type="PANTHER" id="PTHR11786">
    <property type="entry name" value="N-HYDROXYARYLAMINE O-ACETYLTRANSFERASE"/>
    <property type="match status" value="1"/>
</dbReference>
<dbReference type="InterPro" id="IPR038765">
    <property type="entry name" value="Papain-like_cys_pep_sf"/>
</dbReference>
<evidence type="ECO:0000256" key="4">
    <source>
        <dbReference type="RuleBase" id="RU003452"/>
    </source>
</evidence>
<dbReference type="Gene3D" id="3.30.2140.20">
    <property type="match status" value="1"/>
</dbReference>
<gene>
    <name evidence="5" type="ORF">CVLEPA_LOCUS15361</name>
</gene>
<dbReference type="Proteomes" id="UP001642483">
    <property type="component" value="Unassembled WGS sequence"/>
</dbReference>
<dbReference type="InterPro" id="IPR001447">
    <property type="entry name" value="Arylamine_N-AcTrfase"/>
</dbReference>
<evidence type="ECO:0000313" key="6">
    <source>
        <dbReference type="Proteomes" id="UP001642483"/>
    </source>
</evidence>
<dbReference type="PRINTS" id="PR01543">
    <property type="entry name" value="ANATRNSFRASE"/>
</dbReference>
<organism evidence="5 6">
    <name type="scientific">Clavelina lepadiformis</name>
    <name type="common">Light-bulb sea squirt</name>
    <name type="synonym">Ascidia lepadiformis</name>
    <dbReference type="NCBI Taxonomy" id="159417"/>
    <lineage>
        <taxon>Eukaryota</taxon>
        <taxon>Metazoa</taxon>
        <taxon>Chordata</taxon>
        <taxon>Tunicata</taxon>
        <taxon>Ascidiacea</taxon>
        <taxon>Aplousobranchia</taxon>
        <taxon>Clavelinidae</taxon>
        <taxon>Clavelina</taxon>
    </lineage>
</organism>
<reference evidence="5 6" key="1">
    <citation type="submission" date="2024-02" db="EMBL/GenBank/DDBJ databases">
        <authorList>
            <person name="Daric V."/>
            <person name="Darras S."/>
        </authorList>
    </citation>
    <scope>NUCLEOTIDE SEQUENCE [LARGE SCALE GENOMIC DNA]</scope>
</reference>
<comment type="similarity">
    <text evidence="1 4">Belongs to the arylamine N-acetyltransferase family.</text>
</comment>
<name>A0ABP0FYJ0_CLALP</name>
<dbReference type="PANTHER" id="PTHR11786:SF0">
    <property type="entry name" value="ARYLAMINE N-ACETYLTRANSFERASE 4-RELATED"/>
    <property type="match status" value="1"/>
</dbReference>
<evidence type="ECO:0000256" key="1">
    <source>
        <dbReference type="ARBA" id="ARBA00006547"/>
    </source>
</evidence>
<dbReference type="InterPro" id="IPR053710">
    <property type="entry name" value="Arylamine_NAT_domain_sf"/>
</dbReference>
<dbReference type="EC" id="2.3.1.5" evidence="2"/>
<keyword evidence="4" id="KW-0808">Transferase</keyword>